<proteinExistence type="predicted"/>
<dbReference type="EMBL" id="JAAAML010000002">
    <property type="protein sequence ID" value="MCO6408774.1"/>
    <property type="molecule type" value="Genomic_DNA"/>
</dbReference>
<gene>
    <name evidence="2" type="ORF">GTW23_11365</name>
</gene>
<protein>
    <submittedName>
        <fullName evidence="2">Peptidoglycan DD-metalloendopeptidase family protein</fullName>
    </submittedName>
</protein>
<dbReference type="Pfam" id="PF01551">
    <property type="entry name" value="Peptidase_M23"/>
    <property type="match status" value="1"/>
</dbReference>
<dbReference type="RefSeq" id="WP_252915862.1">
    <property type="nucleotide sequence ID" value="NZ_JAAAML010000002.1"/>
</dbReference>
<evidence type="ECO:0000313" key="2">
    <source>
        <dbReference type="EMBL" id="MCO6408774.1"/>
    </source>
</evidence>
<comment type="caution">
    <text evidence="2">The sequence shown here is derived from an EMBL/GenBank/DDBJ whole genome shotgun (WGS) entry which is preliminary data.</text>
</comment>
<dbReference type="CDD" id="cd12797">
    <property type="entry name" value="M23_peptidase"/>
    <property type="match status" value="1"/>
</dbReference>
<dbReference type="InterPro" id="IPR050570">
    <property type="entry name" value="Cell_wall_metabolism_enzyme"/>
</dbReference>
<sequence>MLGLVLPAVAEPQFGLPLNCPSDSICPIQQFVDVDAGSDARDPWCGTQTYDGHKGTDFRVLSMQEVKTGVEVVAMADGVVKARRDGMADRLVSSAEDREAISSRECGNGLVLDHGNGLETQYCHLRQGSLKPASGAKVAKGQVLGLVGASGMAAFPHVHVTLRRNGKVIDPFTGLGIGDACSAEAAGSAAGGWLDAEAASVLGEPGLPTVLAAGFFDGPVDDGQLVRTGVPAPPDRSAQALVGYIWVINLRKGDRVSLRIERDGEIFARQTTEPLDRSKAVYVAYAGKKGAPAPGRYRLEAGVVRQGETILVRNAELQFR</sequence>
<dbReference type="PANTHER" id="PTHR21666:SF291">
    <property type="entry name" value="STAGE II SPORULATION PROTEIN Q"/>
    <property type="match status" value="1"/>
</dbReference>
<accession>A0ABT1CRE5</accession>
<dbReference type="Gene3D" id="2.70.70.10">
    <property type="entry name" value="Glucose Permease (Domain IIA)"/>
    <property type="match status" value="1"/>
</dbReference>
<dbReference type="Proteomes" id="UP001320715">
    <property type="component" value="Unassembled WGS sequence"/>
</dbReference>
<dbReference type="SUPFAM" id="SSF51261">
    <property type="entry name" value="Duplicated hybrid motif"/>
    <property type="match status" value="1"/>
</dbReference>
<dbReference type="InterPro" id="IPR016047">
    <property type="entry name" value="M23ase_b-sheet_dom"/>
</dbReference>
<name>A0ABT1CRE5_9HYPH</name>
<organism evidence="2 3">
    <name type="scientific">Hoeflea alexandrii</name>
    <dbReference type="NCBI Taxonomy" id="288436"/>
    <lineage>
        <taxon>Bacteria</taxon>
        <taxon>Pseudomonadati</taxon>
        <taxon>Pseudomonadota</taxon>
        <taxon>Alphaproteobacteria</taxon>
        <taxon>Hyphomicrobiales</taxon>
        <taxon>Rhizobiaceae</taxon>
        <taxon>Hoeflea</taxon>
    </lineage>
</organism>
<evidence type="ECO:0000313" key="3">
    <source>
        <dbReference type="Proteomes" id="UP001320715"/>
    </source>
</evidence>
<evidence type="ECO:0000259" key="1">
    <source>
        <dbReference type="Pfam" id="PF01551"/>
    </source>
</evidence>
<reference evidence="2 3" key="1">
    <citation type="submission" date="2020-01" db="EMBL/GenBank/DDBJ databases">
        <title>Genomes of bacteria type strains.</title>
        <authorList>
            <person name="Chen J."/>
            <person name="Zhu S."/>
            <person name="Yang J."/>
        </authorList>
    </citation>
    <scope>NUCLEOTIDE SEQUENCE [LARGE SCALE GENOMIC DNA]</scope>
    <source>
        <strain evidence="2 3">DSM 16655</strain>
    </source>
</reference>
<keyword evidence="3" id="KW-1185">Reference proteome</keyword>
<feature type="domain" description="M23ase beta-sheet core" evidence="1">
    <location>
        <begin position="53"/>
        <end position="171"/>
    </location>
</feature>
<dbReference type="PANTHER" id="PTHR21666">
    <property type="entry name" value="PEPTIDASE-RELATED"/>
    <property type="match status" value="1"/>
</dbReference>
<dbReference type="InterPro" id="IPR011055">
    <property type="entry name" value="Dup_hybrid_motif"/>
</dbReference>